<evidence type="ECO:0000256" key="1">
    <source>
        <dbReference type="SAM" id="Phobius"/>
    </source>
</evidence>
<evidence type="ECO:0000313" key="3">
    <source>
        <dbReference type="Proteomes" id="UP001228581"/>
    </source>
</evidence>
<evidence type="ECO:0000313" key="2">
    <source>
        <dbReference type="EMBL" id="MDJ1495544.1"/>
    </source>
</evidence>
<sequence length="238" mass="27477">MKIPLKILFWALGVFIGLLILILLYLEKSNKPQIVINTPNQSKFTIQDSILFDLSIDKIVIDTVKAQFWHRSKAEMVPDTLIGNKLTVYFSISNPYDKAYDVTVAEVYGITSCAINDFTSVYGGIPHYDRLGIPYFPSSKVLDSQGKESWKWKYSQGHLVPFEAKQTRSFHFSFKPIAREVETVEIYQIATWNIRNATGTTNFIWFTIDMKKGKVIKKYLLEYDRNDETKPCQLINQP</sequence>
<comment type="caution">
    <text evidence="2">The sequence shown here is derived from an EMBL/GenBank/DDBJ whole genome shotgun (WGS) entry which is preliminary data.</text>
</comment>
<reference evidence="2 3" key="1">
    <citation type="submission" date="2023-05" db="EMBL/GenBank/DDBJ databases">
        <authorList>
            <person name="Zhang X."/>
        </authorList>
    </citation>
    <scope>NUCLEOTIDE SEQUENCE [LARGE SCALE GENOMIC DNA]</scope>
    <source>
        <strain evidence="2 3">DM2B3-1</strain>
    </source>
</reference>
<accession>A0ABT7CP72</accession>
<dbReference type="RefSeq" id="WP_313999657.1">
    <property type="nucleotide sequence ID" value="NZ_JASJOR010000001.1"/>
</dbReference>
<name>A0ABT7CP72_9BACT</name>
<keyword evidence="3" id="KW-1185">Reference proteome</keyword>
<keyword evidence="1" id="KW-0812">Transmembrane</keyword>
<proteinExistence type="predicted"/>
<organism evidence="2 3">
    <name type="scientific">Xanthocytophaga flava</name>
    <dbReference type="NCBI Taxonomy" id="3048013"/>
    <lineage>
        <taxon>Bacteria</taxon>
        <taxon>Pseudomonadati</taxon>
        <taxon>Bacteroidota</taxon>
        <taxon>Cytophagia</taxon>
        <taxon>Cytophagales</taxon>
        <taxon>Rhodocytophagaceae</taxon>
        <taxon>Xanthocytophaga</taxon>
    </lineage>
</organism>
<keyword evidence="1" id="KW-1133">Transmembrane helix</keyword>
<dbReference type="EMBL" id="JASJOT010000015">
    <property type="protein sequence ID" value="MDJ1495544.1"/>
    <property type="molecule type" value="Genomic_DNA"/>
</dbReference>
<gene>
    <name evidence="2" type="ORF">QNI19_21580</name>
</gene>
<dbReference type="Proteomes" id="UP001228581">
    <property type="component" value="Unassembled WGS sequence"/>
</dbReference>
<keyword evidence="1" id="KW-0472">Membrane</keyword>
<feature type="transmembrane region" description="Helical" evidence="1">
    <location>
        <begin position="7"/>
        <end position="26"/>
    </location>
</feature>
<protein>
    <submittedName>
        <fullName evidence="2">Uncharacterized protein</fullName>
    </submittedName>
</protein>